<sequence length="129" mass="13900">MPLPEPNDAGSGTVTFVNRFTLSGSAEDFEAAFAGTAEFLCRRPGFRWHTLLVPADTGRGPADTRPQYVNIAVWDDEASFRAAVAHPDFPAHASALRALSTSEPTLYRHRQVRVAPDVPAPSGPGGRTR</sequence>
<dbReference type="RefSeq" id="WP_055571855.1">
    <property type="nucleotide sequence ID" value="NZ_FMZK01000002.1"/>
</dbReference>
<gene>
    <name evidence="2" type="ORF">SAMN05216505_10293</name>
</gene>
<dbReference type="PROSITE" id="PS51725">
    <property type="entry name" value="ABM"/>
    <property type="match status" value="1"/>
</dbReference>
<protein>
    <submittedName>
        <fullName evidence="2">Monooxygenase</fullName>
    </submittedName>
</protein>
<evidence type="ECO:0000259" key="1">
    <source>
        <dbReference type="PROSITE" id="PS51725"/>
    </source>
</evidence>
<organism evidence="2 3">
    <name type="scientific">Streptomyces prasinopilosus</name>
    <dbReference type="NCBI Taxonomy" id="67344"/>
    <lineage>
        <taxon>Bacteria</taxon>
        <taxon>Bacillati</taxon>
        <taxon>Actinomycetota</taxon>
        <taxon>Actinomycetes</taxon>
        <taxon>Kitasatosporales</taxon>
        <taxon>Streptomycetaceae</taxon>
        <taxon>Streptomyces</taxon>
    </lineage>
</organism>
<accession>A0A1G6LHE8</accession>
<dbReference type="EMBL" id="FMZK01000002">
    <property type="protein sequence ID" value="SDC41996.1"/>
    <property type="molecule type" value="Genomic_DNA"/>
</dbReference>
<keyword evidence="2" id="KW-0503">Monooxygenase</keyword>
<keyword evidence="2" id="KW-0560">Oxidoreductase</keyword>
<reference evidence="3" key="1">
    <citation type="submission" date="2016-10" db="EMBL/GenBank/DDBJ databases">
        <authorList>
            <person name="Varghese N."/>
            <person name="Submissions S."/>
        </authorList>
    </citation>
    <scope>NUCLEOTIDE SEQUENCE [LARGE SCALE GENOMIC DNA]</scope>
    <source>
        <strain evidence="3">CGMCC 4.3504</strain>
    </source>
</reference>
<keyword evidence="3" id="KW-1185">Reference proteome</keyword>
<dbReference type="STRING" id="67344.SAMN05216505_10293"/>
<dbReference type="Gene3D" id="3.30.70.100">
    <property type="match status" value="1"/>
</dbReference>
<proteinExistence type="predicted"/>
<dbReference type="GO" id="GO:0004497">
    <property type="term" value="F:monooxygenase activity"/>
    <property type="evidence" value="ECO:0007669"/>
    <property type="project" value="UniProtKB-KW"/>
</dbReference>
<dbReference type="AlphaFoldDB" id="A0A1G6LHE8"/>
<dbReference type="Proteomes" id="UP000182100">
    <property type="component" value="Unassembled WGS sequence"/>
</dbReference>
<evidence type="ECO:0000313" key="2">
    <source>
        <dbReference type="EMBL" id="SDC41996.1"/>
    </source>
</evidence>
<dbReference type="Pfam" id="PF03992">
    <property type="entry name" value="ABM"/>
    <property type="match status" value="1"/>
</dbReference>
<evidence type="ECO:0000313" key="3">
    <source>
        <dbReference type="Proteomes" id="UP000182100"/>
    </source>
</evidence>
<dbReference type="InterPro" id="IPR011008">
    <property type="entry name" value="Dimeric_a/b-barrel"/>
</dbReference>
<feature type="domain" description="ABM" evidence="1">
    <location>
        <begin position="14"/>
        <end position="108"/>
    </location>
</feature>
<dbReference type="InterPro" id="IPR007138">
    <property type="entry name" value="ABM_dom"/>
</dbReference>
<dbReference type="SUPFAM" id="SSF54909">
    <property type="entry name" value="Dimeric alpha+beta barrel"/>
    <property type="match status" value="1"/>
</dbReference>
<name>A0A1G6LHE8_9ACTN</name>